<evidence type="ECO:0000313" key="5">
    <source>
        <dbReference type="Proteomes" id="UP000004814"/>
    </source>
</evidence>
<dbReference type="PATRIC" id="fig|396597.7.peg.6415"/>
<organism evidence="4 5">
    <name type="scientific">Burkholderia ambifaria MEX-5</name>
    <dbReference type="NCBI Taxonomy" id="396597"/>
    <lineage>
        <taxon>Bacteria</taxon>
        <taxon>Pseudomonadati</taxon>
        <taxon>Pseudomonadota</taxon>
        <taxon>Betaproteobacteria</taxon>
        <taxon>Burkholderiales</taxon>
        <taxon>Burkholderiaceae</taxon>
        <taxon>Burkholderia</taxon>
        <taxon>Burkholderia cepacia complex</taxon>
    </lineage>
</organism>
<dbReference type="InterPro" id="IPR020845">
    <property type="entry name" value="AMP-binding_CS"/>
</dbReference>
<dbReference type="PANTHER" id="PTHR43352:SF1">
    <property type="entry name" value="ANTHRANILATE--COA LIGASE"/>
    <property type="match status" value="1"/>
</dbReference>
<comment type="caution">
    <text evidence="4">The sequence shown here is derived from an EMBL/GenBank/DDBJ whole genome shotgun (WGS) entry which is preliminary data.</text>
</comment>
<dbReference type="Pfam" id="PF00501">
    <property type="entry name" value="AMP-binding"/>
    <property type="match status" value="1"/>
</dbReference>
<feature type="domain" description="AMP-dependent synthetase/ligase" evidence="2">
    <location>
        <begin position="49"/>
        <end position="395"/>
    </location>
</feature>
<dbReference type="InterPro" id="IPR042099">
    <property type="entry name" value="ANL_N_sf"/>
</dbReference>
<reference evidence="4 5" key="1">
    <citation type="submission" date="2008-03" db="EMBL/GenBank/DDBJ databases">
        <title>Sequencing of the draft genome and assembly of Burkholderia ambifaria MEX-5.</title>
        <authorList>
            <consortium name="US DOE Joint Genome Institute (JGI-PGF)"/>
            <person name="Copeland A."/>
            <person name="Lucas S."/>
            <person name="Lapidus A."/>
            <person name="Glavina del Rio T."/>
            <person name="Dalin E."/>
            <person name="Tice H."/>
            <person name="Bruce D."/>
            <person name="Goodwin L."/>
            <person name="Pitluck S."/>
            <person name="Larimer F."/>
            <person name="Land M.L."/>
            <person name="Hauser L."/>
            <person name="Tiedje J."/>
            <person name="Richardson P."/>
        </authorList>
    </citation>
    <scope>NUCLEOTIDE SEQUENCE [LARGE SCALE GENOMIC DNA]</scope>
    <source>
        <strain evidence="4 5">MEX-5</strain>
    </source>
</reference>
<dbReference type="EMBL" id="ABLK01000040">
    <property type="protein sequence ID" value="EDT42404.1"/>
    <property type="molecule type" value="Genomic_DNA"/>
</dbReference>
<dbReference type="SUPFAM" id="SSF56801">
    <property type="entry name" value="Acetyl-CoA synthetase-like"/>
    <property type="match status" value="1"/>
</dbReference>
<feature type="domain" description="AMP-binding enzyme C-terminal" evidence="3">
    <location>
        <begin position="449"/>
        <end position="528"/>
    </location>
</feature>
<keyword evidence="1 4" id="KW-0436">Ligase</keyword>
<dbReference type="Gene3D" id="3.40.50.12780">
    <property type="entry name" value="N-terminal domain of ligase-like"/>
    <property type="match status" value="1"/>
</dbReference>
<evidence type="ECO:0000259" key="2">
    <source>
        <dbReference type="Pfam" id="PF00501"/>
    </source>
</evidence>
<accession>B1T1Y5</accession>
<dbReference type="PROSITE" id="PS00455">
    <property type="entry name" value="AMP_BINDING"/>
    <property type="match status" value="1"/>
</dbReference>
<name>B1T1Y5_9BURK</name>
<proteinExistence type="predicted"/>
<dbReference type="AlphaFoldDB" id="B1T1Y5"/>
<dbReference type="Proteomes" id="UP000004814">
    <property type="component" value="Unassembled WGS sequence"/>
</dbReference>
<dbReference type="Gene3D" id="3.30.300.30">
    <property type="match status" value="1"/>
</dbReference>
<dbReference type="InterPro" id="IPR000873">
    <property type="entry name" value="AMP-dep_synth/lig_dom"/>
</dbReference>
<dbReference type="InterPro" id="IPR025110">
    <property type="entry name" value="AMP-bd_C"/>
</dbReference>
<evidence type="ECO:0000259" key="3">
    <source>
        <dbReference type="Pfam" id="PF13193"/>
    </source>
</evidence>
<sequence>MVMEMDDFCLANLPVIEDWPQFIFETPNLRFPGNLNCSAALLDAAVDERNWGDRVAITTGSGATWTYRALRDASNRIANMLVRDGGFMQGNRVLLHGTNHPILAAAWFGVVKAGGVAVMTMPLLRAGKLSIIVDRAKVSHVFCEAALSSALEIALDTQRNIRYVRFYETDGPGLPDRWVREYSDRFKAVATRAYDPCMIAFTSGTTGKPKATIHFHRDVMAICRCFPEHLLKPTADDVFCGSSPLGFTFGLGALLLFPVSVGASVVLLPKANPSSLLTAIAEHRVSILFSVPTAYRTMLEQIDDYDVSSLRKCVSAGEALPSVTRDAWHWRTGIRLIDGIGSTEMLHIFASTDDGPSKEGAIGKAVPGYRLAILDDNGRRLPPYQVGNLAVQGPTGCRYLNDPRQRQYVKRGWNLTGDAAYLDDEGYLFYQARADEMIISSGYTISPAEVEQALLLHPDVSECCVVGESDDRDGRLICAHVVLRSGVDGTEALTAELMQHVKGLIAPYKCPRRITYHAGDLPRNESGKILRVALRQLGNNVMTAV</sequence>
<dbReference type="GO" id="GO:0016878">
    <property type="term" value="F:acid-thiol ligase activity"/>
    <property type="evidence" value="ECO:0007669"/>
    <property type="project" value="TreeGrafter"/>
</dbReference>
<protein>
    <submittedName>
        <fullName evidence="4">AMP-dependent synthetase and ligase</fullName>
    </submittedName>
</protein>
<evidence type="ECO:0000313" key="4">
    <source>
        <dbReference type="EMBL" id="EDT42404.1"/>
    </source>
</evidence>
<dbReference type="InterPro" id="IPR045851">
    <property type="entry name" value="AMP-bd_C_sf"/>
</dbReference>
<gene>
    <name evidence="4" type="ORF">BamMEX5DRAFT_1801</name>
</gene>
<evidence type="ECO:0000256" key="1">
    <source>
        <dbReference type="ARBA" id="ARBA00022598"/>
    </source>
</evidence>
<dbReference type="Pfam" id="PF13193">
    <property type="entry name" value="AMP-binding_C"/>
    <property type="match status" value="1"/>
</dbReference>
<dbReference type="PANTHER" id="PTHR43352">
    <property type="entry name" value="ACETYL-COA SYNTHETASE"/>
    <property type="match status" value="1"/>
</dbReference>
<dbReference type="GO" id="GO:0044550">
    <property type="term" value="P:secondary metabolite biosynthetic process"/>
    <property type="evidence" value="ECO:0007669"/>
    <property type="project" value="TreeGrafter"/>
</dbReference>